<dbReference type="InterPro" id="IPR008454">
    <property type="entry name" value="Collagen-bd_Cna-like_B-typ_dom"/>
</dbReference>
<feature type="domain" description="Streptococcal pilin isopeptide linkage" evidence="4">
    <location>
        <begin position="762"/>
        <end position="860"/>
    </location>
</feature>
<dbReference type="InterPro" id="IPR013783">
    <property type="entry name" value="Ig-like_fold"/>
</dbReference>
<keyword evidence="2" id="KW-1133">Transmembrane helix</keyword>
<feature type="domain" description="SpaA-like prealbumin fold" evidence="5">
    <location>
        <begin position="69"/>
        <end position="138"/>
    </location>
</feature>
<dbReference type="RefSeq" id="WP_086582751.1">
    <property type="nucleotide sequence ID" value="NZ_MUIZ01000003.1"/>
</dbReference>
<feature type="region of interest" description="Disordered" evidence="1">
    <location>
        <begin position="528"/>
        <end position="552"/>
    </location>
</feature>
<dbReference type="EMBL" id="MUIZ01000003">
    <property type="protein sequence ID" value="OUK04480.1"/>
    <property type="molecule type" value="Genomic_DNA"/>
</dbReference>
<reference evidence="7 8" key="1">
    <citation type="submission" date="2017-02" db="EMBL/GenBank/DDBJ databases">
        <authorList>
            <person name="Peterson S.W."/>
        </authorList>
    </citation>
    <scope>NUCLEOTIDE SEQUENCE [LARGE SCALE GENOMIC DNA]</scope>
    <source>
        <strain evidence="7">159469</strain>
    </source>
</reference>
<dbReference type="InterPro" id="IPR041033">
    <property type="entry name" value="SpaA_PFL_dom_1"/>
</dbReference>
<evidence type="ECO:0000259" key="6">
    <source>
        <dbReference type="Pfam" id="PF24547"/>
    </source>
</evidence>
<dbReference type="AlphaFoldDB" id="A0A252CDQ3"/>
<dbReference type="Gene3D" id="2.60.40.3050">
    <property type="match status" value="1"/>
</dbReference>
<gene>
    <name evidence="7" type="ORF">BZZ03_05615</name>
</gene>
<keyword evidence="2" id="KW-0812">Transmembrane</keyword>
<evidence type="ECO:0000259" key="5">
    <source>
        <dbReference type="Pfam" id="PF17802"/>
    </source>
</evidence>
<sequence>MSKFQQIFRGLVAKRPVLFSLLCLLLLATGITGTWAWSSGRQSAINDGQVQTAKRTVQLLKLERDTEGNTTDSPVPGADFALYAITQQDPELYEQVVLEDEALWTTDVDGRISLALPPGRYFFREVRLPYGFAPDKDQQGQELRRYDFTVEPSTPNGSTVVTAYNRCLSGDLIIEKTLENDDGRELSELQRAQIFEFRVTFSDGGTYSYQINGEGEEHQLASGETLKLRHGQRAVFSALPVGLHYEVEEVGFQYGQADNTSGNINHEEPSVVAFTNFGKTRTLDIEKEVINFDGSEVTEEQKLLEFEFTIQLTDVPEDTSFRYTTNRYQIDDDPENDDDIREGKLAHGDTIKLRHGEILTIHDLPIGTSYKVSESGREDFVSETEYVRGEIVADTASNRHLFRNIYQPDGQLPSFTALAFTKIVDSDDPADLKEYFEFEVTLEPHEGQTFQYRIIEGDEEGDLIDFVSGDIIRLRHGQKALFQDLPPGLTYRLREISTDPYIEALQEIKGHTVNVPKEEQVDKVHKTEKTVEMETNDDADDSDDSDEVPADNNDLHVVRFPNYRIPTERAKLILQKLVEGVGYDAGHEFVFDLYINDVKDREIRLRSGESSVPIELELGDRWRVVEHDSFDAGFSQQSIEYGTGSVEQGHLDRNVYVRQTNRYLRSSLSLSGQKTWEKPDSVQVPEQITVQLLQDDRVVRQTDVTGSEWTYRFENLPKFDEAGEEIDYRIREVPISGWQTQTKAGSIDLHNTWIPPVKAQLEIEKRLTGDPAPQDERFSFIMNPGGQTVHITNSGRVSFPQVSLDRAGTFEFTVHEKRGNTLGWTYDNAEYTWHVQVEQALDGKLSLGKQWLSKNGQAFEGLRPVFINHFDRRALLGESLDIPVKKVWEHKELTPDLQPQSIIVQLFAGQEEVSRKQLSQASDWQAVFQDVPRFDAEGKEIVYQVKELAVNGYETKISGNARKGFTIRNTYVGMKQPPSQAPPADKPPTTERLPDVGDTLAVGAVLLGLIFLRVAYQLYKRSRS</sequence>
<dbReference type="SUPFAM" id="SSF49478">
    <property type="entry name" value="Cna protein B-type domain"/>
    <property type="match status" value="2"/>
</dbReference>
<dbReference type="CDD" id="cd00222">
    <property type="entry name" value="CollagenBindB"/>
    <property type="match status" value="2"/>
</dbReference>
<accession>A0A252CDQ3</accession>
<feature type="domain" description="DUF7601" evidence="6">
    <location>
        <begin position="282"/>
        <end position="405"/>
    </location>
</feature>
<feature type="domain" description="CNA-B" evidence="3">
    <location>
        <begin position="671"/>
        <end position="752"/>
    </location>
</feature>
<dbReference type="Gene3D" id="2.60.40.1140">
    <property type="entry name" value="Collagen-binding surface protein Cna, B-type domain"/>
    <property type="match status" value="5"/>
</dbReference>
<feature type="compositionally biased region" description="Acidic residues" evidence="1">
    <location>
        <begin position="534"/>
        <end position="549"/>
    </location>
</feature>
<feature type="domain" description="DUF7601" evidence="6">
    <location>
        <begin position="417"/>
        <end position="515"/>
    </location>
</feature>
<dbReference type="InterPro" id="IPR038174">
    <property type="entry name" value="Strep_pil_link_sf"/>
</dbReference>
<evidence type="ECO:0000259" key="4">
    <source>
        <dbReference type="Pfam" id="PF12892"/>
    </source>
</evidence>
<comment type="caution">
    <text evidence="7">The sequence shown here is derived from an EMBL/GenBank/DDBJ whole genome shotgun (WGS) entry which is preliminary data.</text>
</comment>
<dbReference type="InterPro" id="IPR022464">
    <property type="entry name" value="Strep_pil_isopept_link"/>
</dbReference>
<dbReference type="Pfam" id="PF17802">
    <property type="entry name" value="SpaA"/>
    <property type="match status" value="1"/>
</dbReference>
<keyword evidence="2" id="KW-0472">Membrane</keyword>
<feature type="transmembrane region" description="Helical" evidence="2">
    <location>
        <begin position="1000"/>
        <end position="1019"/>
    </location>
</feature>
<evidence type="ECO:0000259" key="3">
    <source>
        <dbReference type="Pfam" id="PF05738"/>
    </source>
</evidence>
<dbReference type="Pfam" id="PF05738">
    <property type="entry name" value="Cna_B"/>
    <property type="match status" value="2"/>
</dbReference>
<dbReference type="Proteomes" id="UP000194606">
    <property type="component" value="Unassembled WGS sequence"/>
</dbReference>
<dbReference type="NCBIfam" id="TIGR03786">
    <property type="entry name" value="strep_pil_rpt"/>
    <property type="match status" value="1"/>
</dbReference>
<evidence type="ECO:0000313" key="7">
    <source>
        <dbReference type="EMBL" id="OUK04480.1"/>
    </source>
</evidence>
<protein>
    <recommendedName>
        <fullName evidence="9">Adhesin</fullName>
    </recommendedName>
</protein>
<feature type="domain" description="DUF7601" evidence="6">
    <location>
        <begin position="170"/>
        <end position="276"/>
    </location>
</feature>
<name>A0A252CDQ3_9LACT</name>
<dbReference type="Gene3D" id="2.60.40.10">
    <property type="entry name" value="Immunoglobulins"/>
    <property type="match status" value="1"/>
</dbReference>
<evidence type="ECO:0000256" key="2">
    <source>
        <dbReference type="SAM" id="Phobius"/>
    </source>
</evidence>
<proteinExistence type="predicted"/>
<dbReference type="Pfam" id="PF24547">
    <property type="entry name" value="DUF7601"/>
    <property type="match status" value="3"/>
</dbReference>
<dbReference type="InterPro" id="IPR055382">
    <property type="entry name" value="DUF7601"/>
</dbReference>
<dbReference type="Pfam" id="PF12892">
    <property type="entry name" value="FctA"/>
    <property type="match status" value="1"/>
</dbReference>
<feature type="domain" description="CNA-B" evidence="3">
    <location>
        <begin position="882"/>
        <end position="970"/>
    </location>
</feature>
<evidence type="ECO:0008006" key="9">
    <source>
        <dbReference type="Google" id="ProtNLM"/>
    </source>
</evidence>
<evidence type="ECO:0000313" key="8">
    <source>
        <dbReference type="Proteomes" id="UP000194606"/>
    </source>
</evidence>
<organism evidence="7 8">
    <name type="scientific">Lactococcus petauri</name>
    <dbReference type="NCBI Taxonomy" id="1940789"/>
    <lineage>
        <taxon>Bacteria</taxon>
        <taxon>Bacillati</taxon>
        <taxon>Bacillota</taxon>
        <taxon>Bacilli</taxon>
        <taxon>Lactobacillales</taxon>
        <taxon>Streptococcaceae</taxon>
        <taxon>Lactococcus</taxon>
    </lineage>
</organism>
<evidence type="ECO:0000256" key="1">
    <source>
        <dbReference type="SAM" id="MobiDB-lite"/>
    </source>
</evidence>